<dbReference type="EMBL" id="VYXP01000007">
    <property type="protein sequence ID" value="KAA9130550.1"/>
    <property type="molecule type" value="Genomic_DNA"/>
</dbReference>
<gene>
    <name evidence="3" type="ORF">F3N42_12740</name>
</gene>
<organism evidence="3 4">
    <name type="scientific">Marinihelvus fidelis</name>
    <dbReference type="NCBI Taxonomy" id="2613842"/>
    <lineage>
        <taxon>Bacteria</taxon>
        <taxon>Pseudomonadati</taxon>
        <taxon>Pseudomonadota</taxon>
        <taxon>Gammaproteobacteria</taxon>
        <taxon>Chromatiales</taxon>
        <taxon>Wenzhouxiangellaceae</taxon>
        <taxon>Marinihelvus</taxon>
    </lineage>
</organism>
<proteinExistence type="predicted"/>
<keyword evidence="3" id="KW-0378">Hydrolase</keyword>
<accession>A0A5N0T660</accession>
<protein>
    <submittedName>
        <fullName evidence="3">Alpha/beta fold hydrolase</fullName>
    </submittedName>
</protein>
<dbReference type="PRINTS" id="PR00111">
    <property type="entry name" value="ABHYDROLASE"/>
</dbReference>
<dbReference type="Proteomes" id="UP000325372">
    <property type="component" value="Unassembled WGS sequence"/>
</dbReference>
<dbReference type="InterPro" id="IPR050266">
    <property type="entry name" value="AB_hydrolase_sf"/>
</dbReference>
<dbReference type="Pfam" id="PF00561">
    <property type="entry name" value="Abhydrolase_1"/>
    <property type="match status" value="1"/>
</dbReference>
<evidence type="ECO:0000259" key="2">
    <source>
        <dbReference type="Pfam" id="PF00561"/>
    </source>
</evidence>
<keyword evidence="4" id="KW-1185">Reference proteome</keyword>
<dbReference type="InterPro" id="IPR029058">
    <property type="entry name" value="AB_hydrolase_fold"/>
</dbReference>
<evidence type="ECO:0000313" key="3">
    <source>
        <dbReference type="EMBL" id="KAA9130550.1"/>
    </source>
</evidence>
<evidence type="ECO:0000313" key="4">
    <source>
        <dbReference type="Proteomes" id="UP000325372"/>
    </source>
</evidence>
<sequence length="335" mass="36449">MAASAESILEVMKQVLVELSAYDNDMDRTSIYLLAFLLAGVASWYVIPRRWLWMLSRLGRRVTGFRTRAIRAGETTWRYLDGGTGPDLVLLHGMAGEADHWLGAAGQLRRDFRILIPEMAGFSTAIPPTPEPVGIEAMADRLADWLDSLGIKSCIIGGNSVGGWVAAAFAARHPGRTRGLWLLAPFGTADVPATALGQQMAAGENPFQMDSMADFRTLTRLLFNSAPQVPYPIARATFLNARRLSPITQRVPGEVLGTAPSLQSLTRQIDVPTLVEWGEQDKVMDVTAAGLLAGCLAQADVVTHDECGHMVMLECPTRAASALRRFARKHGWLPA</sequence>
<dbReference type="AlphaFoldDB" id="A0A5N0T660"/>
<dbReference type="Gene3D" id="3.40.50.1820">
    <property type="entry name" value="alpha/beta hydrolase"/>
    <property type="match status" value="1"/>
</dbReference>
<name>A0A5N0T660_9GAMM</name>
<comment type="caution">
    <text evidence="3">The sequence shown here is derived from an EMBL/GenBank/DDBJ whole genome shotgun (WGS) entry which is preliminary data.</text>
</comment>
<feature type="transmembrane region" description="Helical" evidence="1">
    <location>
        <begin position="29"/>
        <end position="47"/>
    </location>
</feature>
<dbReference type="GO" id="GO:0016020">
    <property type="term" value="C:membrane"/>
    <property type="evidence" value="ECO:0007669"/>
    <property type="project" value="TreeGrafter"/>
</dbReference>
<keyword evidence="1" id="KW-0472">Membrane</keyword>
<keyword evidence="1" id="KW-0812">Transmembrane</keyword>
<evidence type="ECO:0000256" key="1">
    <source>
        <dbReference type="SAM" id="Phobius"/>
    </source>
</evidence>
<dbReference type="GO" id="GO:0016787">
    <property type="term" value="F:hydrolase activity"/>
    <property type="evidence" value="ECO:0007669"/>
    <property type="project" value="UniProtKB-KW"/>
</dbReference>
<dbReference type="SUPFAM" id="SSF53474">
    <property type="entry name" value="alpha/beta-Hydrolases"/>
    <property type="match status" value="1"/>
</dbReference>
<reference evidence="3 4" key="1">
    <citation type="submission" date="2019-09" db="EMBL/GenBank/DDBJ databases">
        <title>Wenzhouxiangella sp. Genome sequencing and assembly.</title>
        <authorList>
            <person name="Zhang R."/>
        </authorList>
    </citation>
    <scope>NUCLEOTIDE SEQUENCE [LARGE SCALE GENOMIC DNA]</scope>
    <source>
        <strain evidence="3 4">W260</strain>
    </source>
</reference>
<dbReference type="InterPro" id="IPR000073">
    <property type="entry name" value="AB_hydrolase_1"/>
</dbReference>
<keyword evidence="1" id="KW-1133">Transmembrane helix</keyword>
<feature type="domain" description="AB hydrolase-1" evidence="2">
    <location>
        <begin position="88"/>
        <end position="314"/>
    </location>
</feature>
<dbReference type="PANTHER" id="PTHR43798:SF33">
    <property type="entry name" value="HYDROLASE, PUTATIVE (AFU_ORTHOLOGUE AFUA_2G14860)-RELATED"/>
    <property type="match status" value="1"/>
</dbReference>
<dbReference type="PANTHER" id="PTHR43798">
    <property type="entry name" value="MONOACYLGLYCEROL LIPASE"/>
    <property type="match status" value="1"/>
</dbReference>